<protein>
    <submittedName>
        <fullName evidence="1">Uncharacterized protein</fullName>
    </submittedName>
</protein>
<dbReference type="AlphaFoldDB" id="B9S2D1"/>
<organism evidence="1 2">
    <name type="scientific">Ricinus communis</name>
    <name type="common">Castor bean</name>
    <dbReference type="NCBI Taxonomy" id="3988"/>
    <lineage>
        <taxon>Eukaryota</taxon>
        <taxon>Viridiplantae</taxon>
        <taxon>Streptophyta</taxon>
        <taxon>Embryophyta</taxon>
        <taxon>Tracheophyta</taxon>
        <taxon>Spermatophyta</taxon>
        <taxon>Magnoliopsida</taxon>
        <taxon>eudicotyledons</taxon>
        <taxon>Gunneridae</taxon>
        <taxon>Pentapetalae</taxon>
        <taxon>rosids</taxon>
        <taxon>fabids</taxon>
        <taxon>Malpighiales</taxon>
        <taxon>Euphorbiaceae</taxon>
        <taxon>Acalyphoideae</taxon>
        <taxon>Acalypheae</taxon>
        <taxon>Ricinus</taxon>
    </lineage>
</organism>
<keyword evidence="2" id="KW-1185">Reference proteome</keyword>
<dbReference type="Proteomes" id="UP000008311">
    <property type="component" value="Unassembled WGS sequence"/>
</dbReference>
<dbReference type="InParanoid" id="B9S2D1"/>
<gene>
    <name evidence="1" type="ORF">RCOM_0698740</name>
</gene>
<accession>B9S2D1</accession>
<evidence type="ECO:0000313" key="1">
    <source>
        <dbReference type="EMBL" id="EEF42205.1"/>
    </source>
</evidence>
<reference evidence="2" key="1">
    <citation type="journal article" date="2010" name="Nat. Biotechnol.">
        <title>Draft genome sequence of the oilseed species Ricinus communis.</title>
        <authorList>
            <person name="Chan A.P."/>
            <person name="Crabtree J."/>
            <person name="Zhao Q."/>
            <person name="Lorenzi H."/>
            <person name="Orvis J."/>
            <person name="Puiu D."/>
            <person name="Melake-Berhan A."/>
            <person name="Jones K.M."/>
            <person name="Redman J."/>
            <person name="Chen G."/>
            <person name="Cahoon E.B."/>
            <person name="Gedil M."/>
            <person name="Stanke M."/>
            <person name="Haas B.J."/>
            <person name="Wortman J.R."/>
            <person name="Fraser-Liggett C.M."/>
            <person name="Ravel J."/>
            <person name="Rabinowicz P.D."/>
        </authorList>
    </citation>
    <scope>NUCLEOTIDE SEQUENCE [LARGE SCALE GENOMIC DNA]</scope>
    <source>
        <strain evidence="2">cv. Hale</strain>
    </source>
</reference>
<name>B9S2D1_RICCO</name>
<dbReference type="EMBL" id="EQ973849">
    <property type="protein sequence ID" value="EEF42205.1"/>
    <property type="molecule type" value="Genomic_DNA"/>
</dbReference>
<evidence type="ECO:0000313" key="2">
    <source>
        <dbReference type="Proteomes" id="UP000008311"/>
    </source>
</evidence>
<sequence>MITTSSLLPWLFYGRCGRLQMLQSKKVKLGQSSRLLRGQLAVYKSEQALAMNPVELNDRPRRGSPQRTKPGSFQFCFVARSHAGNICDCDVSKVPNVTDAALLEALSLLS</sequence>
<proteinExistence type="predicted"/>